<accession>A0A429G3K2</accession>
<organism evidence="1 2">
    <name type="scientific">Candidatus Korarchaeum cryptofilum</name>
    <dbReference type="NCBI Taxonomy" id="498846"/>
    <lineage>
        <taxon>Archaea</taxon>
        <taxon>Thermoproteota</taxon>
        <taxon>Candidatus Korarchaeia</taxon>
        <taxon>Candidatus Korarchaeales</taxon>
        <taxon>Candidatus Korarchaeaceae</taxon>
        <taxon>Candidatus Korarchaeum</taxon>
    </lineage>
</organism>
<dbReference type="RefSeq" id="WP_125742020.1">
    <property type="nucleotide sequence ID" value="NZ_RCOR01000030.1"/>
</dbReference>
<reference evidence="1 2" key="1">
    <citation type="submission" date="2018-10" db="EMBL/GenBank/DDBJ databases">
        <title>Co-occurring genomic capacity for anaerobic methane metabolism and dissimilatory sulfite reduction discovered in the Korarchaeota.</title>
        <authorList>
            <person name="Mckay L.J."/>
            <person name="Dlakic M."/>
            <person name="Fields M.W."/>
            <person name="Delmont T.O."/>
            <person name="Eren A.M."/>
            <person name="Jay Z.J."/>
            <person name="Klingelsmith K.B."/>
            <person name="Rusch D.B."/>
            <person name="Inskeep W.P."/>
        </authorList>
    </citation>
    <scope>NUCLEOTIDE SEQUENCE [LARGE SCALE GENOMIC DNA]</scope>
    <source>
        <strain evidence="1 2">WS</strain>
    </source>
</reference>
<gene>
    <name evidence="1" type="ORF">D9Q81_06285</name>
</gene>
<dbReference type="Proteomes" id="UP000278149">
    <property type="component" value="Unassembled WGS sequence"/>
</dbReference>
<evidence type="ECO:0000313" key="2">
    <source>
        <dbReference type="Proteomes" id="UP000278149"/>
    </source>
</evidence>
<dbReference type="EMBL" id="RCOR01000030">
    <property type="protein sequence ID" value="RSN68451.1"/>
    <property type="molecule type" value="Genomic_DNA"/>
</dbReference>
<sequence length="170" mass="19241">MSGIPENIELYLDDSRRSFILSPSTLIIEPGGISSLSLEPVASFIDPKYLDREHELDVVIPNLVRDSYTIEPLRPELRIENVGLRPFFDKWDLDNITLTISNGGSYPISIRWLEIYVNEEPVSTFLWTSPIEIIGPGEERTLTLDLSFITTSRPLVVKVRLGATETSYSE</sequence>
<protein>
    <submittedName>
        <fullName evidence="1">Uncharacterized protein</fullName>
    </submittedName>
</protein>
<evidence type="ECO:0000313" key="1">
    <source>
        <dbReference type="EMBL" id="RSN68451.1"/>
    </source>
</evidence>
<proteinExistence type="predicted"/>
<comment type="caution">
    <text evidence="1">The sequence shown here is derived from an EMBL/GenBank/DDBJ whole genome shotgun (WGS) entry which is preliminary data.</text>
</comment>
<name>A0A429G3K2_9CREN</name>
<dbReference type="AlphaFoldDB" id="A0A429G3K2"/>